<organism evidence="2 3">
    <name type="scientific">Marivirga atlantica</name>
    <dbReference type="NCBI Taxonomy" id="1548457"/>
    <lineage>
        <taxon>Bacteria</taxon>
        <taxon>Pseudomonadati</taxon>
        <taxon>Bacteroidota</taxon>
        <taxon>Cytophagia</taxon>
        <taxon>Cytophagales</taxon>
        <taxon>Marivirgaceae</taxon>
        <taxon>Marivirga</taxon>
    </lineage>
</organism>
<dbReference type="EMBL" id="JAERQG010000003">
    <property type="protein sequence ID" value="MBL0766313.1"/>
    <property type="molecule type" value="Genomic_DNA"/>
</dbReference>
<dbReference type="Pfam" id="PF18962">
    <property type="entry name" value="Por_Secre_tail"/>
    <property type="match status" value="1"/>
</dbReference>
<comment type="caution">
    <text evidence="2">The sequence shown here is derived from an EMBL/GenBank/DDBJ whole genome shotgun (WGS) entry which is preliminary data.</text>
</comment>
<protein>
    <submittedName>
        <fullName evidence="2">T9SS type A sorting domain-containing protein</fullName>
    </submittedName>
</protein>
<feature type="domain" description="Secretion system C-terminal sorting" evidence="1">
    <location>
        <begin position="576"/>
        <end position="641"/>
    </location>
</feature>
<reference evidence="2" key="1">
    <citation type="submission" date="2021-01" db="EMBL/GenBank/DDBJ databases">
        <title>Marivirga sp. nov., isolated from intertidal surface sediments.</title>
        <authorList>
            <person name="Zhang M."/>
        </authorList>
    </citation>
    <scope>NUCLEOTIDE SEQUENCE</scope>
    <source>
        <strain evidence="2">SM1354</strain>
    </source>
</reference>
<dbReference type="NCBIfam" id="TIGR04183">
    <property type="entry name" value="Por_Secre_tail"/>
    <property type="match status" value="1"/>
</dbReference>
<sequence>MRLINSLNIKILSLLIFSLSIGYNEVSAQALRLGGINHQSNKHYSSRIIQQTDTISLPLWDDFSRHANEADTSIWAHSSQIHINNGLAYLAPSYNVATLDGFDASGTSYATDSRNVGIGDSLVSQAIDLSDYTNQDNISLSFFWQEGYGPTAPDSEDSLRLYFKNDSNRWIEVYAIGGSGSSEPIQFQQHFEQVNESQYLHAGFQFKFEYYGNLAGDFDSWNLDYIYLNEGNTSVSTANFNYDSYEDRTFSSIPQNLFDSYYGVPLKHITQDWLDRHISEGSLIYNNLWAGNGNSTIFGTEIFGTVRDTLNPTSLIDSIQVQGNFLTSAQDTALFNINFRNTQNVSDYLLTNKEAQDSIYIESRFNLGNTDSLFFETVNGTTIYYNQYSFRANDTIKQVTSFHDYYALDDGSAEASIQLNSKNYQMAQLFRINGGHYMTGIDMYIPNLAQNSGSKNITLLVLDSINGLNITYDILLAQNVLVNPSTDLNQFQRFTFEQPVFVEGVIYVGYREENDEVVSVGFDKNTNSATQLFYNQSGSWELNTTLEGSVMIRPVFGDTDGVLANRPKAKNTSIRIWPNPNKGILYVSEDFDALNIYGLNGQLKYQMKAGFNGQAVQLPTMPDGLYIVEIILENKKYLTKMMFNQ</sequence>
<proteinExistence type="predicted"/>
<dbReference type="InterPro" id="IPR026444">
    <property type="entry name" value="Secre_tail"/>
</dbReference>
<dbReference type="AlphaFoldDB" id="A0A937AHI5"/>
<accession>A0A937AHI5</accession>
<dbReference type="Proteomes" id="UP000642920">
    <property type="component" value="Unassembled WGS sequence"/>
</dbReference>
<dbReference type="RefSeq" id="WP_201922556.1">
    <property type="nucleotide sequence ID" value="NZ_JAERQG010000003.1"/>
</dbReference>
<keyword evidence="3" id="KW-1185">Reference proteome</keyword>
<evidence type="ECO:0000313" key="3">
    <source>
        <dbReference type="Proteomes" id="UP000642920"/>
    </source>
</evidence>
<evidence type="ECO:0000313" key="2">
    <source>
        <dbReference type="EMBL" id="MBL0766313.1"/>
    </source>
</evidence>
<gene>
    <name evidence="2" type="ORF">JKP34_13685</name>
</gene>
<name>A0A937AHI5_9BACT</name>
<evidence type="ECO:0000259" key="1">
    <source>
        <dbReference type="Pfam" id="PF18962"/>
    </source>
</evidence>